<dbReference type="eggNOG" id="COG0658">
    <property type="taxonomic scope" value="Bacteria"/>
</dbReference>
<keyword evidence="2" id="KW-1003">Cell membrane</keyword>
<dbReference type="InterPro" id="IPR036866">
    <property type="entry name" value="RibonucZ/Hydroxyglut_hydro"/>
</dbReference>
<dbReference type="STRING" id="1003195.SCATT_16160"/>
<reference evidence="10" key="1">
    <citation type="submission" date="2011-12" db="EMBL/GenBank/DDBJ databases">
        <title>Complete genome sequence of Streptomyces cattleya strain DSM 46488.</title>
        <authorList>
            <person name="Ou H.-Y."/>
            <person name="Li P."/>
            <person name="Zhao C."/>
            <person name="O'Hagan D."/>
            <person name="Deng Z."/>
        </authorList>
    </citation>
    <scope>NUCLEOTIDE SEQUENCE [LARGE SCALE GENOMIC DNA]</scope>
    <source>
        <strain evidence="10">ATCC 35852 / DSM 46488 / JCM 4925 / NBRC 14057 / NRRL 8057</strain>
    </source>
</reference>
<evidence type="ECO:0000256" key="2">
    <source>
        <dbReference type="ARBA" id="ARBA00022475"/>
    </source>
</evidence>
<dbReference type="InterPro" id="IPR004477">
    <property type="entry name" value="ComEC_N"/>
</dbReference>
<evidence type="ECO:0000256" key="1">
    <source>
        <dbReference type="ARBA" id="ARBA00004651"/>
    </source>
</evidence>
<dbReference type="InterPro" id="IPR052159">
    <property type="entry name" value="Competence_DNA_uptake"/>
</dbReference>
<feature type="domain" description="Metallo-beta-lactamase" evidence="8">
    <location>
        <begin position="581"/>
        <end position="778"/>
    </location>
</feature>
<name>F8JYS9_STREN</name>
<dbReference type="RefSeq" id="WP_014142368.1">
    <property type="nucleotide sequence ID" value="NC_016111.1"/>
</dbReference>
<feature type="transmembrane region" description="Helical" evidence="7">
    <location>
        <begin position="454"/>
        <end position="476"/>
    </location>
</feature>
<dbReference type="PATRIC" id="fig|1003195.11.peg.3185"/>
<dbReference type="GO" id="GO:0005886">
    <property type="term" value="C:plasma membrane"/>
    <property type="evidence" value="ECO:0007669"/>
    <property type="project" value="UniProtKB-SubCell"/>
</dbReference>
<evidence type="ECO:0000256" key="4">
    <source>
        <dbReference type="ARBA" id="ARBA00022989"/>
    </source>
</evidence>
<dbReference type="PANTHER" id="PTHR30619">
    <property type="entry name" value="DNA INTERNALIZATION/COMPETENCE PROTEIN COMEC/REC2"/>
    <property type="match status" value="1"/>
</dbReference>
<evidence type="ECO:0000256" key="5">
    <source>
        <dbReference type="ARBA" id="ARBA00023136"/>
    </source>
</evidence>
<evidence type="ECO:0000313" key="10">
    <source>
        <dbReference type="Proteomes" id="UP000007842"/>
    </source>
</evidence>
<keyword evidence="4 7" id="KW-1133">Transmembrane helix</keyword>
<proteinExistence type="predicted"/>
<evidence type="ECO:0000256" key="6">
    <source>
        <dbReference type="SAM" id="MobiDB-lite"/>
    </source>
</evidence>
<dbReference type="KEGG" id="scy:SCATT_16160"/>
<keyword evidence="3 7" id="KW-0812">Transmembrane</keyword>
<accession>F8JYS9</accession>
<evidence type="ECO:0000256" key="3">
    <source>
        <dbReference type="ARBA" id="ARBA00022692"/>
    </source>
</evidence>
<protein>
    <submittedName>
        <fullName evidence="9">ComEC/Rec2-related protein</fullName>
    </submittedName>
</protein>
<feature type="transmembrane region" description="Helical" evidence="7">
    <location>
        <begin position="420"/>
        <end position="442"/>
    </location>
</feature>
<dbReference type="KEGG" id="sct:SCAT_1610"/>
<dbReference type="eggNOG" id="COG2333">
    <property type="taxonomic scope" value="Bacteria"/>
</dbReference>
<dbReference type="Pfam" id="PF03772">
    <property type="entry name" value="Competence"/>
    <property type="match status" value="1"/>
</dbReference>
<dbReference type="Gene3D" id="3.60.15.10">
    <property type="entry name" value="Ribonuclease Z/Hydroxyacylglutathione hydrolase-like"/>
    <property type="match status" value="1"/>
</dbReference>
<dbReference type="HOGENOM" id="CLU_010363_4_0_11"/>
<dbReference type="SUPFAM" id="SSF56281">
    <property type="entry name" value="Metallo-hydrolase/oxidoreductase"/>
    <property type="match status" value="1"/>
</dbReference>
<evidence type="ECO:0000256" key="7">
    <source>
        <dbReference type="SAM" id="Phobius"/>
    </source>
</evidence>
<dbReference type="OrthoDB" id="7177610at2"/>
<feature type="region of interest" description="Disordered" evidence="6">
    <location>
        <begin position="162"/>
        <end position="182"/>
    </location>
</feature>
<dbReference type="InterPro" id="IPR035681">
    <property type="entry name" value="ComA-like_MBL"/>
</dbReference>
<sequence length="834" mass="84202">MTTGTSPEETTGPADLRLVPPACAAWGAAAVTLGVPGRWTAAVAAGALAVALAVWVRLRGRGGDGRSGVAGVAVATALCACAAACSAGLAATALHRGPIPRLAARGAEATVDVTLTGDPHRTSARPPDAMPAPPVVVARAEAVRVAADGVTTTVRTPVLLIAEPGGSGRSGGSGERSPPGGADAWLRLLPSTTLRLTARLDRSDRPGDDIAALAVVHGAPRVIAGPSRLHRVAGSLRAGLRAATAQLAPDVRALLPGLVVGDTSGVPPDLRAAFDATDLSHLLAVSGANLTLVLALFIGPPALATRAERRGLAARSGLSLRRTAVLGAVLTAGFVVLCRPEPSVLRAAVCGLITLAAIGTGRRRSLLPALAATVLVLVLADPWLARSFGFALSVLATGALLTLAPRWAEGLRRHGVPPRAAEALGAAAAAQACCAPVIAVLAAHVSLVAVPCNLLAEVAVAPATVAGFAALAVAPVSLPAAKALAWLAGWPVRWVAWVARTGADLPGARLGWPGGWRGGLLLAVVTVAAVGLVRRIRPRPWMYAALVVALLVAVVRPAPLTRFATGWPPPGWRMVVCDVGQGDALVLNSGSGTGVVVDAGPDPVLADRCLRALGITRIPLLILTHFHADHVAGLPGVLRGRAVGAIETTTLDSPAPEAASVVRAAAAAHVPLVRAAAGERRRLGALEWQVLWPPPAPAELPDEGPNDASVALLVTVAGLTLALLGDLEPAAQQEVLARNPGLPRADVLKVAHHGSAHQDPALLARLRPRLALISCGAHNRYGHPSPRTLDALHAQGATVLRTDTAGSIAVTGRDAPVPGAGPPALSASVVKGAS</sequence>
<dbReference type="EMBL" id="CP003219">
    <property type="protein sequence ID" value="AEW93987.1"/>
    <property type="molecule type" value="Genomic_DNA"/>
</dbReference>
<feature type="transmembrane region" description="Helical" evidence="7">
    <location>
        <begin position="39"/>
        <end position="56"/>
    </location>
</feature>
<feature type="region of interest" description="Disordered" evidence="6">
    <location>
        <begin position="812"/>
        <end position="834"/>
    </location>
</feature>
<dbReference type="NCBIfam" id="TIGR00360">
    <property type="entry name" value="ComEC_N-term"/>
    <property type="match status" value="1"/>
</dbReference>
<keyword evidence="10" id="KW-1185">Reference proteome</keyword>
<feature type="transmembrane region" description="Helical" evidence="7">
    <location>
        <begin position="343"/>
        <end position="359"/>
    </location>
</feature>
<dbReference type="InterPro" id="IPR001279">
    <property type="entry name" value="Metallo-B-lactamas"/>
</dbReference>
<accession>G8WNE2</accession>
<dbReference type="SMART" id="SM00849">
    <property type="entry name" value="Lactamase_B"/>
    <property type="match status" value="1"/>
</dbReference>
<feature type="transmembrane region" description="Helical" evidence="7">
    <location>
        <begin position="540"/>
        <end position="558"/>
    </location>
</feature>
<keyword evidence="5 7" id="KW-0472">Membrane</keyword>
<comment type="subcellular location">
    <subcellularLocation>
        <location evidence="1">Cell membrane</location>
        <topology evidence="1">Multi-pass membrane protein</topology>
    </subcellularLocation>
</comment>
<organism evidence="9 10">
    <name type="scientific">Streptantibioticus cattleyicolor (strain ATCC 35852 / DSM 46488 / JCM 4925 / NBRC 14057 / NRRL 8057)</name>
    <name type="common">Streptomyces cattleya</name>
    <dbReference type="NCBI Taxonomy" id="1003195"/>
    <lineage>
        <taxon>Bacteria</taxon>
        <taxon>Bacillati</taxon>
        <taxon>Actinomycetota</taxon>
        <taxon>Actinomycetes</taxon>
        <taxon>Kitasatosporales</taxon>
        <taxon>Streptomycetaceae</taxon>
        <taxon>Streptantibioticus</taxon>
    </lineage>
</organism>
<dbReference type="Pfam" id="PF00753">
    <property type="entry name" value="Lactamase_B"/>
    <property type="match status" value="1"/>
</dbReference>
<feature type="transmembrane region" description="Helical" evidence="7">
    <location>
        <begin position="279"/>
        <end position="298"/>
    </location>
</feature>
<feature type="transmembrane region" description="Helical" evidence="7">
    <location>
        <begin position="366"/>
        <end position="384"/>
    </location>
</feature>
<evidence type="ECO:0000313" key="9">
    <source>
        <dbReference type="EMBL" id="AEW93987.1"/>
    </source>
</evidence>
<feature type="compositionally biased region" description="Gly residues" evidence="6">
    <location>
        <begin position="165"/>
        <end position="174"/>
    </location>
</feature>
<dbReference type="CDD" id="cd07731">
    <property type="entry name" value="ComA-like_MBL-fold"/>
    <property type="match status" value="1"/>
</dbReference>
<feature type="transmembrane region" description="Helical" evidence="7">
    <location>
        <begin position="68"/>
        <end position="91"/>
    </location>
</feature>
<feature type="transmembrane region" description="Helical" evidence="7">
    <location>
        <begin position="515"/>
        <end position="533"/>
    </location>
</feature>
<feature type="transmembrane region" description="Helical" evidence="7">
    <location>
        <begin position="319"/>
        <end position="337"/>
    </location>
</feature>
<dbReference type="Proteomes" id="UP000007842">
    <property type="component" value="Chromosome"/>
</dbReference>
<dbReference type="PANTHER" id="PTHR30619:SF1">
    <property type="entry name" value="RECOMBINATION PROTEIN 2"/>
    <property type="match status" value="1"/>
</dbReference>
<evidence type="ECO:0000259" key="8">
    <source>
        <dbReference type="SMART" id="SM00849"/>
    </source>
</evidence>
<gene>
    <name evidence="9" type="ordered locus">SCATT_16160</name>
</gene>
<dbReference type="AlphaFoldDB" id="F8JYS9"/>